<dbReference type="EMBL" id="FXUV01000014">
    <property type="protein sequence ID" value="SMQ12090.1"/>
    <property type="molecule type" value="Genomic_DNA"/>
</dbReference>
<dbReference type="AlphaFoldDB" id="A0A238HE30"/>
<name>A0A238HE30_9NEIS</name>
<dbReference type="STRING" id="1522312.GCA_900177895_00754"/>
<reference evidence="10 11" key="2">
    <citation type="submission" date="2017-06" db="EMBL/GenBank/DDBJ databases">
        <authorList>
            <person name="Kim H.J."/>
            <person name="Triplett B.A."/>
        </authorList>
    </citation>
    <scope>NUCLEOTIDE SEQUENCE [LARGE SCALE GENOMIC DNA]</scope>
    <source>
        <strain evidence="10">Kingella_eburonensis</strain>
    </source>
</reference>
<evidence type="ECO:0000313" key="9">
    <source>
        <dbReference type="EMBL" id="SMQ12090.1"/>
    </source>
</evidence>
<dbReference type="EMBL" id="FXUV02000016">
    <property type="protein sequence ID" value="SNB62752.1"/>
    <property type="molecule type" value="Genomic_DNA"/>
</dbReference>
<protein>
    <submittedName>
        <fullName evidence="9">Paraquat-inducible protein A</fullName>
    </submittedName>
</protein>
<dbReference type="InterPro" id="IPR005219">
    <property type="entry name" value="PqiA-like_proteobact"/>
</dbReference>
<evidence type="ECO:0000256" key="2">
    <source>
        <dbReference type="ARBA" id="ARBA00007555"/>
    </source>
</evidence>
<dbReference type="InterPro" id="IPR007498">
    <property type="entry name" value="PqiA-like"/>
</dbReference>
<feature type="transmembrane region" description="Helical" evidence="8">
    <location>
        <begin position="70"/>
        <end position="96"/>
    </location>
</feature>
<gene>
    <name evidence="9" type="primary">pqiA</name>
    <name evidence="10" type="ORF">KEBURONENSIS_01023</name>
    <name evidence="9" type="ORF">KEBURONENSIS_01099</name>
</gene>
<feature type="transmembrane region" description="Helical" evidence="8">
    <location>
        <begin position="188"/>
        <end position="207"/>
    </location>
</feature>
<proteinExistence type="inferred from homology"/>
<dbReference type="Pfam" id="PF04403">
    <property type="entry name" value="PqiA"/>
    <property type="match status" value="2"/>
</dbReference>
<dbReference type="InterPro" id="IPR051800">
    <property type="entry name" value="PqiA-PqiB_transport"/>
</dbReference>
<dbReference type="NCBIfam" id="TIGR00155">
    <property type="entry name" value="pqiA_fam"/>
    <property type="match status" value="1"/>
</dbReference>
<dbReference type="OrthoDB" id="9800207at2"/>
<evidence type="ECO:0000313" key="10">
    <source>
        <dbReference type="EMBL" id="SNB62752.1"/>
    </source>
</evidence>
<feature type="transmembrane region" description="Helical" evidence="8">
    <location>
        <begin position="274"/>
        <end position="294"/>
    </location>
</feature>
<evidence type="ECO:0000256" key="7">
    <source>
        <dbReference type="ARBA" id="ARBA00023136"/>
    </source>
</evidence>
<dbReference type="PANTHER" id="PTHR30462">
    <property type="entry name" value="INTERMEMBRANE TRANSPORT PROTEIN PQIB-RELATED"/>
    <property type="match status" value="1"/>
</dbReference>
<organism evidence="9">
    <name type="scientific">Kingella negevensis</name>
    <dbReference type="NCBI Taxonomy" id="1522312"/>
    <lineage>
        <taxon>Bacteria</taxon>
        <taxon>Pseudomonadati</taxon>
        <taxon>Pseudomonadota</taxon>
        <taxon>Betaproteobacteria</taxon>
        <taxon>Neisseriales</taxon>
        <taxon>Neisseriaceae</taxon>
        <taxon>Kingella</taxon>
    </lineage>
</organism>
<feature type="transmembrane region" description="Helical" evidence="8">
    <location>
        <begin position="368"/>
        <end position="386"/>
    </location>
</feature>
<feature type="transmembrane region" description="Helical" evidence="8">
    <location>
        <begin position="398"/>
        <end position="416"/>
    </location>
</feature>
<keyword evidence="11" id="KW-1185">Reference proteome</keyword>
<evidence type="ECO:0000256" key="8">
    <source>
        <dbReference type="SAM" id="Phobius"/>
    </source>
</evidence>
<accession>A0A238HE30</accession>
<reference evidence="9" key="1">
    <citation type="submission" date="2017-05" db="EMBL/GenBank/DDBJ databases">
        <authorList>
            <person name="Song R."/>
            <person name="Chenine A.L."/>
            <person name="Ruprecht R.M."/>
        </authorList>
    </citation>
    <scope>NUCLEOTIDE SEQUENCE</scope>
    <source>
        <strain evidence="9">Kingella_eburonensis</strain>
    </source>
</reference>
<dbReference type="GO" id="GO:0005886">
    <property type="term" value="C:plasma membrane"/>
    <property type="evidence" value="ECO:0007669"/>
    <property type="project" value="UniProtKB-SubCell"/>
</dbReference>
<dbReference type="PANTHER" id="PTHR30462:SF3">
    <property type="entry name" value="INTERMEMBRANE TRANSPORT PROTEIN PQIA"/>
    <property type="match status" value="1"/>
</dbReference>
<evidence type="ECO:0000256" key="1">
    <source>
        <dbReference type="ARBA" id="ARBA00004429"/>
    </source>
</evidence>
<evidence type="ECO:0000256" key="4">
    <source>
        <dbReference type="ARBA" id="ARBA00022519"/>
    </source>
</evidence>
<feature type="transmembrane region" description="Helical" evidence="8">
    <location>
        <begin position="164"/>
        <end position="182"/>
    </location>
</feature>
<evidence type="ECO:0000313" key="11">
    <source>
        <dbReference type="Proteomes" id="UP000215450"/>
    </source>
</evidence>
<keyword evidence="6 8" id="KW-1133">Transmembrane helix</keyword>
<feature type="transmembrane region" description="Helical" evidence="8">
    <location>
        <begin position="116"/>
        <end position="143"/>
    </location>
</feature>
<evidence type="ECO:0000256" key="3">
    <source>
        <dbReference type="ARBA" id="ARBA00022475"/>
    </source>
</evidence>
<dbReference type="Proteomes" id="UP000215450">
    <property type="component" value="Unassembled WGS sequence"/>
</dbReference>
<keyword evidence="3" id="KW-1003">Cell membrane</keyword>
<sequence>MRLMNRFVYRHFTRKWNKFYTPTATLPTHTVDCPECGLRTEIPKLRQGQEASCPRCHHHLVRIEPEPYPIVLACAMGALILIGFVYSLPFITVHMTGMFTQLTLPKMLYELLLADWGFLGLTMFALTFGAPVIFLLLSIYVYSGLLREKRQPYLLTAMRMITRLRQWIMVDVFFISMLVANIKIQAVASISFGYAFWLMPFLAILLLRTSVGMPTHWMYYQVHKYHNNQTLFQAADDTICCTRCLYFRPRSETACGVCDSELFDRRPHSLKISFQLLLAAMILYLPANFLPIMISQNPMEQGISTIMSGIVYMWNDGDKFIAAIIFSASIAVPTLKIVSMLVLLFSARFRLLLPIEKLSVQYRLTEAVGRWSMIDIFVIIIMMTTFHTNIARVTPGPAAIYFCLVVILTMLSAYFFDVRLLWDKAQFEKHNDK</sequence>
<keyword evidence="4" id="KW-0997">Cell inner membrane</keyword>
<keyword evidence="7 8" id="KW-0472">Membrane</keyword>
<comment type="subcellular location">
    <subcellularLocation>
        <location evidence="1">Cell inner membrane</location>
        <topology evidence="1">Multi-pass membrane protein</topology>
    </subcellularLocation>
</comment>
<comment type="similarity">
    <text evidence="2">Belongs to the PqiA family.</text>
</comment>
<keyword evidence="5 8" id="KW-0812">Transmembrane</keyword>
<evidence type="ECO:0000256" key="6">
    <source>
        <dbReference type="ARBA" id="ARBA00022989"/>
    </source>
</evidence>
<evidence type="ECO:0000256" key="5">
    <source>
        <dbReference type="ARBA" id="ARBA00022692"/>
    </source>
</evidence>
<feature type="transmembrane region" description="Helical" evidence="8">
    <location>
        <begin position="320"/>
        <end position="347"/>
    </location>
</feature>